<feature type="region of interest" description="Disordered" evidence="1">
    <location>
        <begin position="291"/>
        <end position="318"/>
    </location>
</feature>
<protein>
    <submittedName>
        <fullName evidence="2">Uncharacterized protein</fullName>
    </submittedName>
</protein>
<evidence type="ECO:0000313" key="2">
    <source>
        <dbReference type="EMBL" id="CAD2200844.1"/>
    </source>
</evidence>
<feature type="compositionally biased region" description="Basic residues" evidence="1">
    <location>
        <begin position="142"/>
        <end position="151"/>
    </location>
</feature>
<evidence type="ECO:0000313" key="3">
    <source>
        <dbReference type="Proteomes" id="UP000580250"/>
    </source>
</evidence>
<dbReference type="AlphaFoldDB" id="A0A6V7XNG5"/>
<reference evidence="2 3" key="1">
    <citation type="submission" date="2020-08" db="EMBL/GenBank/DDBJ databases">
        <authorList>
            <person name="Koutsovoulos G."/>
            <person name="Danchin GJ E."/>
        </authorList>
    </citation>
    <scope>NUCLEOTIDE SEQUENCE [LARGE SCALE GENOMIC DNA]</scope>
</reference>
<sequence length="435" mass="51073">MANKFILVPEEIYKGLTTFDTGEPNLDLIRNDLEKIKRKKDNPSAKNVKYNQELRRYLQMRNEQQNKPVKVEMVATPKGAIMSTNSTRPSSNIVEDDDEILTTDDISLPSFPQSTKDVKSIINFKPQKLPHPPSLSSSSTSIKKRFKKLRRSSPPSPPLPPTTNLKIIKKEIVSEPNKKFSRRKSTKYSKIGSTKQDSIILSQDLPIISTHLSPQQRIIKRELEQGEFENIKRKKTYDNRREQEIKQKENKSKELDRKRYEKRQQLLARRRKSQKLKVPLDPYVIQQVRNKEKSEAPKGFRKVMREGRSPSPPLSRQKIKRKAEWSQGDGHTIAKVQRKVNKKQSQRASRLWVKNLKKRNVYKSKSKWAVRKPTQKDINSFKTISLVNKWRIILNYLMIYTITQNPLRHFQELTDFGMKHVKFSNIYQEKLFNIT</sequence>
<comment type="caution">
    <text evidence="2">The sequence shown here is derived from an EMBL/GenBank/DDBJ whole genome shotgun (WGS) entry which is preliminary data.</text>
</comment>
<dbReference type="EMBL" id="CAJEWN010001910">
    <property type="protein sequence ID" value="CAD2200844.1"/>
    <property type="molecule type" value="Genomic_DNA"/>
</dbReference>
<feature type="compositionally biased region" description="Basic and acidic residues" evidence="1">
    <location>
        <begin position="291"/>
        <end position="308"/>
    </location>
</feature>
<dbReference type="Proteomes" id="UP000580250">
    <property type="component" value="Unassembled WGS sequence"/>
</dbReference>
<accession>A0A6V7XNG5</accession>
<feature type="region of interest" description="Disordered" evidence="1">
    <location>
        <begin position="124"/>
        <end position="195"/>
    </location>
</feature>
<proteinExistence type="predicted"/>
<organism evidence="2 3">
    <name type="scientific">Meloidogyne enterolobii</name>
    <name type="common">Root-knot nematode worm</name>
    <name type="synonym">Meloidogyne mayaguensis</name>
    <dbReference type="NCBI Taxonomy" id="390850"/>
    <lineage>
        <taxon>Eukaryota</taxon>
        <taxon>Metazoa</taxon>
        <taxon>Ecdysozoa</taxon>
        <taxon>Nematoda</taxon>
        <taxon>Chromadorea</taxon>
        <taxon>Rhabditida</taxon>
        <taxon>Tylenchina</taxon>
        <taxon>Tylenchomorpha</taxon>
        <taxon>Tylenchoidea</taxon>
        <taxon>Meloidogynidae</taxon>
        <taxon>Meloidogyninae</taxon>
        <taxon>Meloidogyne</taxon>
    </lineage>
</organism>
<name>A0A6V7XNG5_MELEN</name>
<feature type="region of interest" description="Disordered" evidence="1">
    <location>
        <begin position="238"/>
        <end position="260"/>
    </location>
</feature>
<evidence type="ECO:0000256" key="1">
    <source>
        <dbReference type="SAM" id="MobiDB-lite"/>
    </source>
</evidence>
<feature type="compositionally biased region" description="Basic and acidic residues" evidence="1">
    <location>
        <begin position="168"/>
        <end position="178"/>
    </location>
</feature>
<gene>
    <name evidence="2" type="ORF">MENT_LOCUS54335</name>
</gene>